<dbReference type="RefSeq" id="WP_377410508.1">
    <property type="nucleotide sequence ID" value="NZ_JBHSCY010000002.1"/>
</dbReference>
<dbReference type="Proteomes" id="UP001595826">
    <property type="component" value="Unassembled WGS sequence"/>
</dbReference>
<organism evidence="2 3">
    <name type="scientific">Polaribacter marinivivus</name>
    <dbReference type="NCBI Taxonomy" id="1524260"/>
    <lineage>
        <taxon>Bacteria</taxon>
        <taxon>Pseudomonadati</taxon>
        <taxon>Bacteroidota</taxon>
        <taxon>Flavobacteriia</taxon>
        <taxon>Flavobacteriales</taxon>
        <taxon>Flavobacteriaceae</taxon>
    </lineage>
</organism>
<sequence>MKKILILYFSILATPILYSQTKAEKNFGSWYTYHGIHKVSKKWSINSGFQERNYQTFQNYNLILFYTGVNYKINKKWTANIGYGYLDIDRTFDPDVTPNTKEHRIFEQIFYKTKYFKIPFYHRLRLENRNLYSMGNYTLINRIRYRLKAKIQIYRSIYGNVSNESFFNFKGDLYPENRFYSALGYTFSKNISLEIGYLNQYINKQSLDRLQVGLILRTGI</sequence>
<protein>
    <submittedName>
        <fullName evidence="2">DUF2490 domain-containing protein</fullName>
    </submittedName>
</protein>
<dbReference type="Pfam" id="PF10677">
    <property type="entry name" value="DUF2490"/>
    <property type="match status" value="1"/>
</dbReference>
<gene>
    <name evidence="2" type="ORF">ACFOWD_10935</name>
</gene>
<evidence type="ECO:0000256" key="1">
    <source>
        <dbReference type="SAM" id="SignalP"/>
    </source>
</evidence>
<reference evidence="3" key="1">
    <citation type="journal article" date="2019" name="Int. J. Syst. Evol. Microbiol.">
        <title>The Global Catalogue of Microorganisms (GCM) 10K type strain sequencing project: providing services to taxonomists for standard genome sequencing and annotation.</title>
        <authorList>
            <consortium name="The Broad Institute Genomics Platform"/>
            <consortium name="The Broad Institute Genome Sequencing Center for Infectious Disease"/>
            <person name="Wu L."/>
            <person name="Ma J."/>
        </authorList>
    </citation>
    <scope>NUCLEOTIDE SEQUENCE [LARGE SCALE GENOMIC DNA]</scope>
    <source>
        <strain evidence="3">CECT 8655</strain>
    </source>
</reference>
<evidence type="ECO:0000313" key="2">
    <source>
        <dbReference type="EMBL" id="MFC4269422.1"/>
    </source>
</evidence>
<dbReference type="InterPro" id="IPR019619">
    <property type="entry name" value="DUF2490"/>
</dbReference>
<evidence type="ECO:0000313" key="3">
    <source>
        <dbReference type="Proteomes" id="UP001595826"/>
    </source>
</evidence>
<keyword evidence="1" id="KW-0732">Signal</keyword>
<accession>A0ABV8RCE9</accession>
<proteinExistence type="predicted"/>
<feature type="signal peptide" evidence="1">
    <location>
        <begin position="1"/>
        <end position="19"/>
    </location>
</feature>
<feature type="chain" id="PRO_5047067472" evidence="1">
    <location>
        <begin position="20"/>
        <end position="220"/>
    </location>
</feature>
<comment type="caution">
    <text evidence="2">The sequence shown here is derived from an EMBL/GenBank/DDBJ whole genome shotgun (WGS) entry which is preliminary data.</text>
</comment>
<dbReference type="EMBL" id="JBHSCY010000002">
    <property type="protein sequence ID" value="MFC4269422.1"/>
    <property type="molecule type" value="Genomic_DNA"/>
</dbReference>
<keyword evidence="3" id="KW-1185">Reference proteome</keyword>
<name>A0ABV8RCE9_9FLAO</name>